<dbReference type="SUPFAM" id="SSF51621">
    <property type="entry name" value="Phosphoenolpyruvate/pyruvate domain"/>
    <property type="match status" value="1"/>
</dbReference>
<protein>
    <submittedName>
        <fullName evidence="5">Phosphoenolpyruvate synthase</fullName>
    </submittedName>
</protein>
<dbReference type="Pfam" id="PF02896">
    <property type="entry name" value="PEP-utilizers_C"/>
    <property type="match status" value="1"/>
</dbReference>
<proteinExistence type="inferred from homology"/>
<dbReference type="AlphaFoldDB" id="A0A1Q9EGA9"/>
<evidence type="ECO:0000256" key="1">
    <source>
        <dbReference type="ARBA" id="ARBA00007837"/>
    </source>
</evidence>
<dbReference type="Gene3D" id="3.20.20.60">
    <property type="entry name" value="Phosphoenolpyruvate-binding domains"/>
    <property type="match status" value="1"/>
</dbReference>
<dbReference type="InterPro" id="IPR015813">
    <property type="entry name" value="Pyrv/PenolPyrv_kinase-like_dom"/>
</dbReference>
<dbReference type="GO" id="GO:0008986">
    <property type="term" value="F:pyruvate, water dikinase activity"/>
    <property type="evidence" value="ECO:0007669"/>
    <property type="project" value="InterPro"/>
</dbReference>
<keyword evidence="3" id="KW-0067">ATP-binding</keyword>
<gene>
    <name evidence="5" type="primary">ppsA</name>
    <name evidence="5" type="ORF">AK812_SmicGene10235</name>
</gene>
<reference evidence="5 6" key="1">
    <citation type="submission" date="2016-02" db="EMBL/GenBank/DDBJ databases">
        <title>Genome analysis of coral dinoflagellate symbionts highlights evolutionary adaptations to a symbiotic lifestyle.</title>
        <authorList>
            <person name="Aranda M."/>
            <person name="Li Y."/>
            <person name="Liew Y.J."/>
            <person name="Baumgarten S."/>
            <person name="Simakov O."/>
            <person name="Wilson M."/>
            <person name="Piel J."/>
            <person name="Ashoor H."/>
            <person name="Bougouffa S."/>
            <person name="Bajic V.B."/>
            <person name="Ryu T."/>
            <person name="Ravasi T."/>
            <person name="Bayer T."/>
            <person name="Micklem G."/>
            <person name="Kim H."/>
            <person name="Bhak J."/>
            <person name="Lajeunesse T.C."/>
            <person name="Voolstra C.R."/>
        </authorList>
    </citation>
    <scope>NUCLEOTIDE SEQUENCE [LARGE SCALE GENOMIC DNA]</scope>
    <source>
        <strain evidence="5 6">CCMP2467</strain>
    </source>
</reference>
<accession>A0A1Q9EGA9</accession>
<dbReference type="InterPro" id="IPR006319">
    <property type="entry name" value="PEP_synth"/>
</dbReference>
<keyword evidence="2" id="KW-0547">Nucleotide-binding</keyword>
<evidence type="ECO:0000313" key="6">
    <source>
        <dbReference type="Proteomes" id="UP000186817"/>
    </source>
</evidence>
<organism evidence="5 6">
    <name type="scientific">Symbiodinium microadriaticum</name>
    <name type="common">Dinoflagellate</name>
    <name type="synonym">Zooxanthella microadriatica</name>
    <dbReference type="NCBI Taxonomy" id="2951"/>
    <lineage>
        <taxon>Eukaryota</taxon>
        <taxon>Sar</taxon>
        <taxon>Alveolata</taxon>
        <taxon>Dinophyceae</taxon>
        <taxon>Suessiales</taxon>
        <taxon>Symbiodiniaceae</taxon>
        <taxon>Symbiodinium</taxon>
    </lineage>
</organism>
<dbReference type="OrthoDB" id="10263625at2759"/>
<evidence type="ECO:0000313" key="5">
    <source>
        <dbReference type="EMBL" id="OLQ06449.1"/>
    </source>
</evidence>
<dbReference type="SUPFAM" id="SSF53756">
    <property type="entry name" value="UDP-Glycosyltransferase/glycogen phosphorylase"/>
    <property type="match status" value="1"/>
</dbReference>
<keyword evidence="6" id="KW-1185">Reference proteome</keyword>
<keyword evidence="5" id="KW-0670">Pyruvate</keyword>
<sequence>MQFFVTPPTGKTITLAAFIGRELYELDEENPMIGCRFCGVYTDPPFEECLAKEEPVQRVQGRMGLKSLKLVILFVCTWDMAQDANELLEPDGLKHGGDELKGHMMAELRSMIVAEEYLYYVDGFSIGSNDFAQLNLGLEPRGPLQTEAMCLATRVVVAPTGGFKDTVEDGILNDLWEE</sequence>
<dbReference type="PANTHER" id="PTHR43030:SF1">
    <property type="entry name" value="PHOSPHOENOLPYRUVATE SYNTHASE"/>
    <property type="match status" value="1"/>
</dbReference>
<evidence type="ECO:0000256" key="3">
    <source>
        <dbReference type="ARBA" id="ARBA00022840"/>
    </source>
</evidence>
<feature type="domain" description="PEP-utilising enzyme C-terminal" evidence="4">
    <location>
        <begin position="23"/>
        <end position="138"/>
    </location>
</feature>
<name>A0A1Q9EGA9_SYMMI</name>
<dbReference type="EMBL" id="LSRX01000159">
    <property type="protein sequence ID" value="OLQ06449.1"/>
    <property type="molecule type" value="Genomic_DNA"/>
</dbReference>
<evidence type="ECO:0000256" key="2">
    <source>
        <dbReference type="ARBA" id="ARBA00022741"/>
    </source>
</evidence>
<dbReference type="PANTHER" id="PTHR43030">
    <property type="entry name" value="PHOSPHOENOLPYRUVATE SYNTHASE"/>
    <property type="match status" value="1"/>
</dbReference>
<evidence type="ECO:0000259" key="4">
    <source>
        <dbReference type="Pfam" id="PF02896"/>
    </source>
</evidence>
<dbReference type="InterPro" id="IPR000121">
    <property type="entry name" value="PEP_util_C"/>
</dbReference>
<comment type="similarity">
    <text evidence="1">Belongs to the PEP-utilizing enzyme family.</text>
</comment>
<comment type="caution">
    <text evidence="5">The sequence shown here is derived from an EMBL/GenBank/DDBJ whole genome shotgun (WGS) entry which is preliminary data.</text>
</comment>
<dbReference type="InterPro" id="IPR040442">
    <property type="entry name" value="Pyrv_kinase-like_dom_sf"/>
</dbReference>
<dbReference type="Proteomes" id="UP000186817">
    <property type="component" value="Unassembled WGS sequence"/>
</dbReference>
<dbReference type="GO" id="GO:0005524">
    <property type="term" value="F:ATP binding"/>
    <property type="evidence" value="ECO:0007669"/>
    <property type="project" value="UniProtKB-KW"/>
</dbReference>